<dbReference type="AlphaFoldDB" id="A0AAW1RZJ9"/>
<organism evidence="2 3">
    <name type="scientific">Apatococcus lobatus</name>
    <dbReference type="NCBI Taxonomy" id="904363"/>
    <lineage>
        <taxon>Eukaryota</taxon>
        <taxon>Viridiplantae</taxon>
        <taxon>Chlorophyta</taxon>
        <taxon>core chlorophytes</taxon>
        <taxon>Trebouxiophyceae</taxon>
        <taxon>Chlorellales</taxon>
        <taxon>Chlorellaceae</taxon>
        <taxon>Apatococcus</taxon>
    </lineage>
</organism>
<feature type="region of interest" description="Disordered" evidence="1">
    <location>
        <begin position="133"/>
        <end position="468"/>
    </location>
</feature>
<keyword evidence="3" id="KW-1185">Reference proteome</keyword>
<feature type="compositionally biased region" description="Low complexity" evidence="1">
    <location>
        <begin position="360"/>
        <end position="387"/>
    </location>
</feature>
<feature type="region of interest" description="Disordered" evidence="1">
    <location>
        <begin position="1"/>
        <end position="67"/>
    </location>
</feature>
<feature type="compositionally biased region" description="Polar residues" evidence="1">
    <location>
        <begin position="442"/>
        <end position="453"/>
    </location>
</feature>
<comment type="caution">
    <text evidence="2">The sequence shown here is derived from an EMBL/GenBank/DDBJ whole genome shotgun (WGS) entry which is preliminary data.</text>
</comment>
<feature type="compositionally biased region" description="Polar residues" evidence="1">
    <location>
        <begin position="331"/>
        <end position="342"/>
    </location>
</feature>
<evidence type="ECO:0000313" key="2">
    <source>
        <dbReference type="EMBL" id="KAK9838828.1"/>
    </source>
</evidence>
<feature type="compositionally biased region" description="Low complexity" evidence="1">
    <location>
        <begin position="157"/>
        <end position="197"/>
    </location>
</feature>
<dbReference type="EMBL" id="JALJOS010000005">
    <property type="protein sequence ID" value="KAK9838828.1"/>
    <property type="molecule type" value="Genomic_DNA"/>
</dbReference>
<feature type="compositionally biased region" description="Polar residues" evidence="1">
    <location>
        <begin position="142"/>
        <end position="151"/>
    </location>
</feature>
<accession>A0AAW1RZJ9</accession>
<protein>
    <submittedName>
        <fullName evidence="2">Uncharacterized protein</fullName>
    </submittedName>
</protein>
<feature type="compositionally biased region" description="Polar residues" evidence="1">
    <location>
        <begin position="271"/>
        <end position="295"/>
    </location>
</feature>
<gene>
    <name evidence="2" type="ORF">WJX74_004049</name>
</gene>
<evidence type="ECO:0000256" key="1">
    <source>
        <dbReference type="SAM" id="MobiDB-lite"/>
    </source>
</evidence>
<name>A0AAW1RZJ9_9CHLO</name>
<dbReference type="Proteomes" id="UP001438707">
    <property type="component" value="Unassembled WGS sequence"/>
</dbReference>
<sequence>MDLPSKATARSKWRSSQSHKPGQPHRPAGSLPSKTLKAGLESNLDRYEEEEVDTRPGQMRQSQGEDLAALLRDADGLHQAARHRTRQSADPQVELLESAMQGQEPQGLTLDLEALAQALSLIPLHEVLGLDPKFFPDEPPQTAISTASTAKQDGMNAAPSTASADDASSSTCLSTASFATGTSPAAKSAGPSAPGMATVGKQTSLRHKTLPSTSQPAAPSAFDLQVTGSGSSQPVTVQGEAGSVSNSNMHLSNRRGRHVTPAESAVRPEQSRPNSDVQQTNAHKSLATPTSGNFDSHSQLPVSSASASSAYSSAANSNQLQQQPTLMVDTAGNNNPAQQPGTPLSDVKTGSLKTGAAQHAASGLSSSDSGLQRNSSAAVKPSAASVAAEDDDELDALLNMSGAAGPKAAQKSSGKHGAHHDEDDLGALLGLSGDENIKRTKPQQSSNGPTHARQQPDDDSLESFLDSL</sequence>
<feature type="compositionally biased region" description="Polar residues" evidence="1">
    <location>
        <begin position="226"/>
        <end position="236"/>
    </location>
</feature>
<feature type="compositionally biased region" description="Low complexity" evidence="1">
    <location>
        <begin position="296"/>
        <end position="324"/>
    </location>
</feature>
<evidence type="ECO:0000313" key="3">
    <source>
        <dbReference type="Proteomes" id="UP001438707"/>
    </source>
</evidence>
<proteinExistence type="predicted"/>
<reference evidence="2 3" key="1">
    <citation type="journal article" date="2024" name="Nat. Commun.">
        <title>Phylogenomics reveals the evolutionary origins of lichenization in chlorophyte algae.</title>
        <authorList>
            <person name="Puginier C."/>
            <person name="Libourel C."/>
            <person name="Otte J."/>
            <person name="Skaloud P."/>
            <person name="Haon M."/>
            <person name="Grisel S."/>
            <person name="Petersen M."/>
            <person name="Berrin J.G."/>
            <person name="Delaux P.M."/>
            <person name="Dal Grande F."/>
            <person name="Keller J."/>
        </authorList>
    </citation>
    <scope>NUCLEOTIDE SEQUENCE [LARGE SCALE GENOMIC DNA]</scope>
    <source>
        <strain evidence="2 3">SAG 2145</strain>
    </source>
</reference>